<dbReference type="STRING" id="522306.CAP2UW1_3847"/>
<comment type="similarity">
    <text evidence="1">Belongs to the universal stress protein A family.</text>
</comment>
<proteinExistence type="inferred from homology"/>
<dbReference type="InterPro" id="IPR006016">
    <property type="entry name" value="UspA"/>
</dbReference>
<organism evidence="3">
    <name type="scientific">Accumulibacter regalis</name>
    <dbReference type="NCBI Taxonomy" id="522306"/>
    <lineage>
        <taxon>Bacteria</taxon>
        <taxon>Pseudomonadati</taxon>
        <taxon>Pseudomonadota</taxon>
        <taxon>Betaproteobacteria</taxon>
        <taxon>Candidatus Accumulibacter</taxon>
    </lineage>
</organism>
<reference evidence="3" key="2">
    <citation type="submission" date="2009-09" db="EMBL/GenBank/DDBJ databases">
        <title>Complete sequence of chromosome of Candidatus Accumulibacter phosphatis clade IIA str. UW-1.</title>
        <authorList>
            <consortium name="US DOE Joint Genome Institute"/>
            <person name="Martin H.G."/>
            <person name="Ivanova N."/>
            <person name="Kunin V."/>
            <person name="Warnecke F."/>
            <person name="Barry K."/>
            <person name="He S."/>
            <person name="Salamov A."/>
            <person name="Szeto E."/>
            <person name="Dalin E."/>
            <person name="Pangilinan J.L."/>
            <person name="Lapidus A."/>
            <person name="Lowry S."/>
            <person name="Kyrpides N.C."/>
            <person name="McMahon K.D."/>
            <person name="Hugenholtz P."/>
        </authorList>
    </citation>
    <scope>NUCLEOTIDE SEQUENCE [LARGE SCALE GENOMIC DNA]</scope>
    <source>
        <strain evidence="3">UW-1</strain>
    </source>
</reference>
<dbReference type="HOGENOM" id="CLU_049301_14_0_4"/>
<dbReference type="EMBL" id="CP001715">
    <property type="protein sequence ID" value="ACV37097.1"/>
    <property type="molecule type" value="Genomic_DNA"/>
</dbReference>
<feature type="domain" description="UspA" evidence="2">
    <location>
        <begin position="6"/>
        <end position="142"/>
    </location>
</feature>
<evidence type="ECO:0000256" key="1">
    <source>
        <dbReference type="ARBA" id="ARBA00008791"/>
    </source>
</evidence>
<dbReference type="SUPFAM" id="SSF52402">
    <property type="entry name" value="Adenine nucleotide alpha hydrolases-like"/>
    <property type="match status" value="1"/>
</dbReference>
<accession>C7RLE8</accession>
<protein>
    <submittedName>
        <fullName evidence="3">UspA domain protein</fullName>
    </submittedName>
</protein>
<dbReference type="PRINTS" id="PR01438">
    <property type="entry name" value="UNVRSLSTRESS"/>
</dbReference>
<dbReference type="PANTHER" id="PTHR46268:SF6">
    <property type="entry name" value="UNIVERSAL STRESS PROTEIN UP12"/>
    <property type="match status" value="1"/>
</dbReference>
<dbReference type="CDD" id="cd00293">
    <property type="entry name" value="USP-like"/>
    <property type="match status" value="1"/>
</dbReference>
<dbReference type="Gene3D" id="3.40.50.620">
    <property type="entry name" value="HUPs"/>
    <property type="match status" value="1"/>
</dbReference>
<gene>
    <name evidence="3" type="ordered locus">CAP2UW1_3847</name>
</gene>
<dbReference type="OrthoDB" id="5295044at2"/>
<dbReference type="PANTHER" id="PTHR46268">
    <property type="entry name" value="STRESS RESPONSE PROTEIN NHAX"/>
    <property type="match status" value="1"/>
</dbReference>
<evidence type="ECO:0000259" key="2">
    <source>
        <dbReference type="Pfam" id="PF00582"/>
    </source>
</evidence>
<dbReference type="eggNOG" id="COG0589">
    <property type="taxonomic scope" value="Bacteria"/>
</dbReference>
<name>C7RLE8_ACCRE</name>
<dbReference type="InterPro" id="IPR006015">
    <property type="entry name" value="Universal_stress_UspA"/>
</dbReference>
<dbReference type="InterPro" id="IPR014729">
    <property type="entry name" value="Rossmann-like_a/b/a_fold"/>
</dbReference>
<sequence length="142" mass="14935">MNPLWLVPVDGSLHALRAVDHVIREAARNTIAPAMMLVNVQAPLPSDVTRFVDSGVVQDYHREAGEAALASARARVEAAGLSCSAHVLVGETAPTIVDFAREQRCALIVMGARGLGSVAGVLLGSVTNRVVHLTDLPVLVVK</sequence>
<reference evidence="3" key="1">
    <citation type="submission" date="2009-08" db="EMBL/GenBank/DDBJ databases">
        <authorList>
            <consortium name="US DOE Joint Genome Institute"/>
            <person name="Lucas S."/>
            <person name="Copeland A."/>
            <person name="Lapidus A."/>
            <person name="Glavina del Rio T."/>
            <person name="Dalin E."/>
            <person name="Tice H."/>
            <person name="Bruce D."/>
            <person name="Barry K."/>
            <person name="Pitluck S."/>
            <person name="Lowry S."/>
            <person name="Larimer F."/>
            <person name="Land M."/>
            <person name="Hauser L."/>
            <person name="Kyrpides N."/>
            <person name="Ivanova N."/>
            <person name="McMahon K.D."/>
            <person name="Hugenholtz P."/>
        </authorList>
    </citation>
    <scope>NUCLEOTIDE SEQUENCE</scope>
    <source>
        <strain evidence="3">UW-1</strain>
    </source>
</reference>
<dbReference type="Pfam" id="PF00582">
    <property type="entry name" value="Usp"/>
    <property type="match status" value="1"/>
</dbReference>
<evidence type="ECO:0000313" key="3">
    <source>
        <dbReference type="EMBL" id="ACV37097.1"/>
    </source>
</evidence>
<dbReference type="AlphaFoldDB" id="C7RLE8"/>
<dbReference type="KEGG" id="app:CAP2UW1_3847"/>